<name>A0AAW0G687_9APHY</name>
<dbReference type="EMBL" id="JASBNA010000012">
    <property type="protein sequence ID" value="KAK7687907.1"/>
    <property type="molecule type" value="Genomic_DNA"/>
</dbReference>
<reference evidence="1 2" key="1">
    <citation type="submission" date="2022-09" db="EMBL/GenBank/DDBJ databases">
        <authorList>
            <person name="Palmer J.M."/>
        </authorList>
    </citation>
    <scope>NUCLEOTIDE SEQUENCE [LARGE SCALE GENOMIC DNA]</scope>
    <source>
        <strain evidence="1 2">DSM 7382</strain>
    </source>
</reference>
<evidence type="ECO:0000313" key="1">
    <source>
        <dbReference type="EMBL" id="KAK7687907.1"/>
    </source>
</evidence>
<sequence>MYGPIPEPHINAVGLASSNDHDYDYDLYYFSPSHSPYIVSPEDYETFDRLEGPSLNRWAPLHDTIPERPISPVLSFSYTLNSNFAFPEVELEDNHADYGRSFRVGVRNALYRLSHRLDTIVDVLQHTLRVTRRSLRFWA</sequence>
<dbReference type="AlphaFoldDB" id="A0AAW0G687"/>
<accession>A0AAW0G687</accession>
<organism evidence="1 2">
    <name type="scientific">Cerrena zonata</name>
    <dbReference type="NCBI Taxonomy" id="2478898"/>
    <lineage>
        <taxon>Eukaryota</taxon>
        <taxon>Fungi</taxon>
        <taxon>Dikarya</taxon>
        <taxon>Basidiomycota</taxon>
        <taxon>Agaricomycotina</taxon>
        <taxon>Agaricomycetes</taxon>
        <taxon>Polyporales</taxon>
        <taxon>Cerrenaceae</taxon>
        <taxon>Cerrena</taxon>
    </lineage>
</organism>
<gene>
    <name evidence="1" type="ORF">QCA50_009126</name>
</gene>
<keyword evidence="2" id="KW-1185">Reference proteome</keyword>
<comment type="caution">
    <text evidence="1">The sequence shown here is derived from an EMBL/GenBank/DDBJ whole genome shotgun (WGS) entry which is preliminary data.</text>
</comment>
<proteinExistence type="predicted"/>
<dbReference type="Proteomes" id="UP001385951">
    <property type="component" value="Unassembled WGS sequence"/>
</dbReference>
<protein>
    <submittedName>
        <fullName evidence="1">Uncharacterized protein</fullName>
    </submittedName>
</protein>
<evidence type="ECO:0000313" key="2">
    <source>
        <dbReference type="Proteomes" id="UP001385951"/>
    </source>
</evidence>